<reference evidence="1" key="1">
    <citation type="journal article" date="2019" name="Sci. Rep.">
        <title>Draft genome of Tanacetum cinerariifolium, the natural source of mosquito coil.</title>
        <authorList>
            <person name="Yamashiro T."/>
            <person name="Shiraishi A."/>
            <person name="Satake H."/>
            <person name="Nakayama K."/>
        </authorList>
    </citation>
    <scope>NUCLEOTIDE SEQUENCE</scope>
</reference>
<sequence length="61" mass="7066">MELEAQNALRNSQLNTSKRVHDVVANGLYRVMTEIENQADMDRENVLDKIEALYEKSRDIS</sequence>
<proteinExistence type="predicted"/>
<protein>
    <submittedName>
        <fullName evidence="1">Uncharacterized protein</fullName>
    </submittedName>
</protein>
<evidence type="ECO:0000313" key="1">
    <source>
        <dbReference type="EMBL" id="GFD55410.1"/>
    </source>
</evidence>
<dbReference type="AlphaFoldDB" id="A0A699XAG0"/>
<dbReference type="EMBL" id="BKCJ011817651">
    <property type="protein sequence ID" value="GFD55410.1"/>
    <property type="molecule type" value="Genomic_DNA"/>
</dbReference>
<accession>A0A699XAG0</accession>
<feature type="non-terminal residue" evidence="1">
    <location>
        <position position="61"/>
    </location>
</feature>
<comment type="caution">
    <text evidence="1">The sequence shown here is derived from an EMBL/GenBank/DDBJ whole genome shotgun (WGS) entry which is preliminary data.</text>
</comment>
<gene>
    <name evidence="1" type="ORF">Tci_927379</name>
</gene>
<organism evidence="1">
    <name type="scientific">Tanacetum cinerariifolium</name>
    <name type="common">Dalmatian daisy</name>
    <name type="synonym">Chrysanthemum cinerariifolium</name>
    <dbReference type="NCBI Taxonomy" id="118510"/>
    <lineage>
        <taxon>Eukaryota</taxon>
        <taxon>Viridiplantae</taxon>
        <taxon>Streptophyta</taxon>
        <taxon>Embryophyta</taxon>
        <taxon>Tracheophyta</taxon>
        <taxon>Spermatophyta</taxon>
        <taxon>Magnoliopsida</taxon>
        <taxon>eudicotyledons</taxon>
        <taxon>Gunneridae</taxon>
        <taxon>Pentapetalae</taxon>
        <taxon>asterids</taxon>
        <taxon>campanulids</taxon>
        <taxon>Asterales</taxon>
        <taxon>Asteraceae</taxon>
        <taxon>Asteroideae</taxon>
        <taxon>Anthemideae</taxon>
        <taxon>Anthemidinae</taxon>
        <taxon>Tanacetum</taxon>
    </lineage>
</organism>
<name>A0A699XAG0_TANCI</name>